<dbReference type="InterPro" id="IPR007696">
    <property type="entry name" value="DNA_mismatch_repair_MutS_core"/>
</dbReference>
<dbReference type="NCBIfam" id="TIGR01070">
    <property type="entry name" value="mutS1"/>
    <property type="match status" value="1"/>
</dbReference>
<keyword evidence="7 9" id="KW-0234">DNA repair</keyword>
<protein>
    <recommendedName>
        <fullName evidence="2 9">DNA mismatch repair protein MutS</fullName>
    </recommendedName>
</protein>
<comment type="function">
    <text evidence="8 9">This protein is involved in the repair of mismatches in DNA. It is possible that it carries out the mismatch recognition step. This protein has a weak ATPase activity.</text>
</comment>
<keyword evidence="5 9" id="KW-0067">ATP-binding</keyword>
<dbReference type="InterPro" id="IPR036678">
    <property type="entry name" value="MutS_con_dom_sf"/>
</dbReference>
<dbReference type="Gene3D" id="3.40.1170.10">
    <property type="entry name" value="DNA repair protein MutS, domain I"/>
    <property type="match status" value="1"/>
</dbReference>
<dbReference type="FunFam" id="3.40.1170.10:FF:000001">
    <property type="entry name" value="DNA mismatch repair protein MutS"/>
    <property type="match status" value="1"/>
</dbReference>
<dbReference type="GO" id="GO:0005524">
    <property type="term" value="F:ATP binding"/>
    <property type="evidence" value="ECO:0007669"/>
    <property type="project" value="UniProtKB-UniRule"/>
</dbReference>
<dbReference type="GO" id="GO:0006298">
    <property type="term" value="P:mismatch repair"/>
    <property type="evidence" value="ECO:0007669"/>
    <property type="project" value="UniProtKB-UniRule"/>
</dbReference>
<dbReference type="InterPro" id="IPR017261">
    <property type="entry name" value="DNA_mismatch_repair_MutS/MSH"/>
</dbReference>
<dbReference type="EMBL" id="JACHID010000002">
    <property type="protein sequence ID" value="MBB5021167.1"/>
    <property type="molecule type" value="Genomic_DNA"/>
</dbReference>
<dbReference type="InterPro" id="IPR005748">
    <property type="entry name" value="DNA_mismatch_repair_MutS"/>
</dbReference>
<dbReference type="NCBIfam" id="NF003810">
    <property type="entry name" value="PRK05399.1"/>
    <property type="match status" value="1"/>
</dbReference>
<dbReference type="GO" id="GO:0005829">
    <property type="term" value="C:cytosol"/>
    <property type="evidence" value="ECO:0007669"/>
    <property type="project" value="TreeGrafter"/>
</dbReference>
<evidence type="ECO:0000259" key="10">
    <source>
        <dbReference type="PROSITE" id="PS00486"/>
    </source>
</evidence>
<dbReference type="Gene3D" id="6.10.140.430">
    <property type="match status" value="1"/>
</dbReference>
<dbReference type="FunFam" id="1.10.1420.10:FF:000001">
    <property type="entry name" value="DNA mismatch repair protein MutS"/>
    <property type="match status" value="1"/>
</dbReference>
<accession>A0A7W8DG88</accession>
<evidence type="ECO:0000313" key="11">
    <source>
        <dbReference type="EMBL" id="MBB5021167.1"/>
    </source>
</evidence>
<dbReference type="InterPro" id="IPR045076">
    <property type="entry name" value="MutS"/>
</dbReference>
<feature type="binding site" evidence="9">
    <location>
        <begin position="588"/>
        <end position="595"/>
    </location>
    <ligand>
        <name>ATP</name>
        <dbReference type="ChEBI" id="CHEBI:30616"/>
    </ligand>
</feature>
<dbReference type="InterPro" id="IPR016151">
    <property type="entry name" value="DNA_mismatch_repair_MutS_N"/>
</dbReference>
<dbReference type="Gene3D" id="1.10.1420.10">
    <property type="match status" value="2"/>
</dbReference>
<dbReference type="FunFam" id="3.40.50.300:FF:000870">
    <property type="entry name" value="MutS protein homolog 4"/>
    <property type="match status" value="1"/>
</dbReference>
<reference evidence="11 12" key="1">
    <citation type="submission" date="2020-08" db="EMBL/GenBank/DDBJ databases">
        <title>Genomic Encyclopedia of Type Strains, Phase IV (KMG-IV): sequencing the most valuable type-strain genomes for metagenomic binning, comparative biology and taxonomic classification.</title>
        <authorList>
            <person name="Goeker M."/>
        </authorList>
    </citation>
    <scope>NUCLEOTIDE SEQUENCE [LARGE SCALE GENOMIC DNA]</scope>
    <source>
        <strain evidence="11 12">DSM 22071</strain>
    </source>
</reference>
<dbReference type="Gene3D" id="3.40.50.300">
    <property type="entry name" value="P-loop containing nucleotide triphosphate hydrolases"/>
    <property type="match status" value="1"/>
</dbReference>
<dbReference type="Pfam" id="PF00488">
    <property type="entry name" value="MutS_V"/>
    <property type="match status" value="1"/>
</dbReference>
<dbReference type="SMART" id="SM00533">
    <property type="entry name" value="MUTSd"/>
    <property type="match status" value="1"/>
</dbReference>
<dbReference type="Gene3D" id="3.30.420.110">
    <property type="entry name" value="MutS, connector domain"/>
    <property type="match status" value="1"/>
</dbReference>
<dbReference type="RefSeq" id="WP_183729340.1">
    <property type="nucleotide sequence ID" value="NZ_JACHID010000002.1"/>
</dbReference>
<dbReference type="SMART" id="SM00534">
    <property type="entry name" value="MUTSac"/>
    <property type="match status" value="1"/>
</dbReference>
<dbReference type="SUPFAM" id="SSF55271">
    <property type="entry name" value="DNA repair protein MutS, domain I"/>
    <property type="match status" value="1"/>
</dbReference>
<dbReference type="SUPFAM" id="SSF53150">
    <property type="entry name" value="DNA repair protein MutS, domain II"/>
    <property type="match status" value="1"/>
</dbReference>
<dbReference type="InterPro" id="IPR007695">
    <property type="entry name" value="DNA_mismatch_repair_MutS-lik_N"/>
</dbReference>
<evidence type="ECO:0000256" key="9">
    <source>
        <dbReference type="HAMAP-Rule" id="MF_00096"/>
    </source>
</evidence>
<dbReference type="AlphaFoldDB" id="A0A7W8DG88"/>
<dbReference type="InterPro" id="IPR000432">
    <property type="entry name" value="DNA_mismatch_repair_MutS_C"/>
</dbReference>
<evidence type="ECO:0000256" key="2">
    <source>
        <dbReference type="ARBA" id="ARBA00021982"/>
    </source>
</evidence>
<dbReference type="PANTHER" id="PTHR11361:SF34">
    <property type="entry name" value="DNA MISMATCH REPAIR PROTEIN MSH1, MITOCHONDRIAL"/>
    <property type="match status" value="1"/>
</dbReference>
<evidence type="ECO:0000256" key="3">
    <source>
        <dbReference type="ARBA" id="ARBA00022741"/>
    </source>
</evidence>
<dbReference type="PANTHER" id="PTHR11361">
    <property type="entry name" value="DNA MISMATCH REPAIR PROTEIN MUTS FAMILY MEMBER"/>
    <property type="match status" value="1"/>
</dbReference>
<keyword evidence="6 9" id="KW-0238">DNA-binding</keyword>
<dbReference type="HAMAP" id="MF_00096">
    <property type="entry name" value="MutS"/>
    <property type="match status" value="1"/>
</dbReference>
<dbReference type="PROSITE" id="PS00486">
    <property type="entry name" value="DNA_MISMATCH_REPAIR_2"/>
    <property type="match status" value="1"/>
</dbReference>
<proteinExistence type="inferred from homology"/>
<dbReference type="InterPro" id="IPR007861">
    <property type="entry name" value="DNA_mismatch_repair_MutS_clamp"/>
</dbReference>
<dbReference type="Pfam" id="PF01624">
    <property type="entry name" value="MutS_I"/>
    <property type="match status" value="1"/>
</dbReference>
<dbReference type="SUPFAM" id="SSF48334">
    <property type="entry name" value="DNA repair protein MutS, domain III"/>
    <property type="match status" value="1"/>
</dbReference>
<dbReference type="CDD" id="cd03284">
    <property type="entry name" value="ABC_MutS1"/>
    <property type="match status" value="1"/>
</dbReference>
<dbReference type="Proteomes" id="UP000528322">
    <property type="component" value="Unassembled WGS sequence"/>
</dbReference>
<evidence type="ECO:0000313" key="12">
    <source>
        <dbReference type="Proteomes" id="UP000528322"/>
    </source>
</evidence>
<evidence type="ECO:0000256" key="4">
    <source>
        <dbReference type="ARBA" id="ARBA00022763"/>
    </source>
</evidence>
<dbReference type="InterPro" id="IPR036187">
    <property type="entry name" value="DNA_mismatch_repair_MutS_sf"/>
</dbReference>
<dbReference type="InterPro" id="IPR027417">
    <property type="entry name" value="P-loop_NTPase"/>
</dbReference>
<comment type="caution">
    <text evidence="11">The sequence shown here is derived from an EMBL/GenBank/DDBJ whole genome shotgun (WGS) entry which is preliminary data.</text>
</comment>
<dbReference type="GO" id="GO:0030983">
    <property type="term" value="F:mismatched DNA binding"/>
    <property type="evidence" value="ECO:0007669"/>
    <property type="project" value="InterPro"/>
</dbReference>
<dbReference type="Pfam" id="PF05190">
    <property type="entry name" value="MutS_IV"/>
    <property type="match status" value="1"/>
</dbReference>
<dbReference type="GO" id="GO:0003684">
    <property type="term" value="F:damaged DNA binding"/>
    <property type="evidence" value="ECO:0007669"/>
    <property type="project" value="UniProtKB-UniRule"/>
</dbReference>
<keyword evidence="3 9" id="KW-0547">Nucleotide-binding</keyword>
<evidence type="ECO:0000256" key="1">
    <source>
        <dbReference type="ARBA" id="ARBA00006271"/>
    </source>
</evidence>
<evidence type="ECO:0000256" key="8">
    <source>
        <dbReference type="ARBA" id="ARBA00024647"/>
    </source>
</evidence>
<organism evidence="11 12">
    <name type="scientific">Desulfurispira natronophila</name>
    <dbReference type="NCBI Taxonomy" id="682562"/>
    <lineage>
        <taxon>Bacteria</taxon>
        <taxon>Pseudomonadati</taxon>
        <taxon>Chrysiogenota</taxon>
        <taxon>Chrysiogenia</taxon>
        <taxon>Chrysiogenales</taxon>
        <taxon>Chrysiogenaceae</taxon>
        <taxon>Desulfurispira</taxon>
    </lineage>
</organism>
<keyword evidence="4 9" id="KW-0227">DNA damage</keyword>
<dbReference type="PIRSF" id="PIRSF037677">
    <property type="entry name" value="DNA_mis_repair_Msh6"/>
    <property type="match status" value="1"/>
</dbReference>
<evidence type="ECO:0000256" key="6">
    <source>
        <dbReference type="ARBA" id="ARBA00023125"/>
    </source>
</evidence>
<evidence type="ECO:0000256" key="7">
    <source>
        <dbReference type="ARBA" id="ARBA00023204"/>
    </source>
</evidence>
<name>A0A7W8DG88_9BACT</name>
<dbReference type="SUPFAM" id="SSF52540">
    <property type="entry name" value="P-loop containing nucleoside triphosphate hydrolases"/>
    <property type="match status" value="1"/>
</dbReference>
<evidence type="ECO:0000256" key="5">
    <source>
        <dbReference type="ARBA" id="ARBA00022840"/>
    </source>
</evidence>
<dbReference type="Pfam" id="PF05192">
    <property type="entry name" value="MutS_III"/>
    <property type="match status" value="1"/>
</dbReference>
<comment type="similarity">
    <text evidence="1 9">Belongs to the DNA mismatch repair MutS family.</text>
</comment>
<gene>
    <name evidence="9" type="primary">mutS</name>
    <name evidence="11" type="ORF">HNR37_000473</name>
</gene>
<dbReference type="GO" id="GO:0140664">
    <property type="term" value="F:ATP-dependent DNA damage sensor activity"/>
    <property type="evidence" value="ECO:0007669"/>
    <property type="project" value="InterPro"/>
</dbReference>
<feature type="domain" description="DNA mismatch repair proteins mutS family" evidence="10">
    <location>
        <begin position="662"/>
        <end position="678"/>
    </location>
</feature>
<sequence>MSDSNLTPMMRQYHDIKSQYTDAMLFFRMGDFYELFGDDAVTASKVLSIALTSRDKGEKRTPMAGIPHHALDGYLHKLVAAGHKAVICDQLEDPRQAKGIVKRGVTRVITPSTVLNDQAIDPSRHNYLAALCAEGDEVAIVLWDLSTASVKVIASSCDRYRDDLARYPVAECIAAEEFFSPIAELTESPAEIPGHFDHFPPAQSRALALARHYLSTTQFRTIEPTEIERITDQPLLLMDHSTCRNLELLTNMNGGNDHTLLWVLDRTQTAMGGRLLRDWIRHPLFDRHSIERRLEAVELLVGNYALTGTLRDILKGICDLERTINRIALEQHRPRDLVNLRQSLHQVMQLREHGEFLQEAPLLSELFASLADFQELIDYLAHAISDEPSATIKGGQVIRNGFDETLDRLRGARGNARDQILHMEADEKSQTGIPSLKIRYNKVFGYYIEVPKTHQHRVPQHYIRKQTLVNAERFVTEPIKELESLILEAEEQLQPHEEMLYSQVCSYALQWMELIVSSARAVAQVDVLSCFAQISVGSHYNRPHIDDDTRLEFSELRHPVIECIQSEPFIANDLQLDTKQQQLMIITGPNMAGKSTYMRQSALAVIMAQMGCFVPATKAHIGLCDRIFTRVGASDNLAEGKSTFMVEMSETAFILQHATRHSLIVIDEVGRGTSTFDGISIAWSVAEHLSGQGPIGARTLFATHFHELTDLEQEVEGVFNCHILISEKQGQLHFLRKVAPGCAPKSYGIEVARLAQLPQSVIERAYEILSNLEAREYSAEGRSAVVHSQDPPYLFGPLDDPAVERLREIDPDCCTPRQALELLYELKQLG</sequence>
<keyword evidence="12" id="KW-1185">Reference proteome</keyword>